<gene>
    <name evidence="2" type="ORF">FDK13_14415</name>
</gene>
<dbReference type="InterPro" id="IPR000086">
    <property type="entry name" value="NUDIX_hydrolase_dom"/>
</dbReference>
<dbReference type="InterPro" id="IPR015797">
    <property type="entry name" value="NUDIX_hydrolase-like_dom_sf"/>
</dbReference>
<dbReference type="Proteomes" id="UP000304900">
    <property type="component" value="Unassembled WGS sequence"/>
</dbReference>
<evidence type="ECO:0000313" key="3">
    <source>
        <dbReference type="Proteomes" id="UP000304900"/>
    </source>
</evidence>
<dbReference type="PROSITE" id="PS51462">
    <property type="entry name" value="NUDIX"/>
    <property type="match status" value="1"/>
</dbReference>
<evidence type="ECO:0000313" key="2">
    <source>
        <dbReference type="EMBL" id="TKT91559.1"/>
    </source>
</evidence>
<sequence length="179" mass="20456">MKRSSLLSLLDSYIPTEGLETEMYLETKQFINDNPECFERTLQIGHITASGWVVSPNRDKVLLMHHRKLDRWFQPGGHADGDPDVLHVAEKEVEEETGASNLKLAKDGIFDVDVHLIPANSKDPAHYHYDIRFVFEGNPMDELIINIESKDVQWIAVENIHLYNNSESLMRMVGKTALI</sequence>
<dbReference type="PANTHER" id="PTHR43736">
    <property type="entry name" value="ADP-RIBOSE PYROPHOSPHATASE"/>
    <property type="match status" value="1"/>
</dbReference>
<dbReference type="PANTHER" id="PTHR43736:SF1">
    <property type="entry name" value="DIHYDRONEOPTERIN TRIPHOSPHATE DIPHOSPHATASE"/>
    <property type="match status" value="1"/>
</dbReference>
<feature type="domain" description="Nudix hydrolase" evidence="1">
    <location>
        <begin position="44"/>
        <end position="176"/>
    </location>
</feature>
<name>A0A4U6D2P7_9BACT</name>
<protein>
    <submittedName>
        <fullName evidence="2">NUDIX domain-containing protein</fullName>
    </submittedName>
</protein>
<organism evidence="2 3">
    <name type="scientific">Dyadobacter frigoris</name>
    <dbReference type="NCBI Taxonomy" id="2576211"/>
    <lineage>
        <taxon>Bacteria</taxon>
        <taxon>Pseudomonadati</taxon>
        <taxon>Bacteroidota</taxon>
        <taxon>Cytophagia</taxon>
        <taxon>Cytophagales</taxon>
        <taxon>Spirosomataceae</taxon>
        <taxon>Dyadobacter</taxon>
    </lineage>
</organism>
<dbReference type="Pfam" id="PF00293">
    <property type="entry name" value="NUDIX"/>
    <property type="match status" value="1"/>
</dbReference>
<evidence type="ECO:0000259" key="1">
    <source>
        <dbReference type="PROSITE" id="PS51462"/>
    </source>
</evidence>
<dbReference type="AlphaFoldDB" id="A0A4U6D2P7"/>
<comment type="caution">
    <text evidence="2">The sequence shown here is derived from an EMBL/GenBank/DDBJ whole genome shotgun (WGS) entry which is preliminary data.</text>
</comment>
<dbReference type="EMBL" id="SZVO01000006">
    <property type="protein sequence ID" value="TKT91559.1"/>
    <property type="molecule type" value="Genomic_DNA"/>
</dbReference>
<reference evidence="2 3" key="1">
    <citation type="submission" date="2019-05" db="EMBL/GenBank/DDBJ databases">
        <title>Dyadobacter AR-3-8 sp. nov., isolated from arctic soil.</title>
        <authorList>
            <person name="Chaudhary D.K."/>
        </authorList>
    </citation>
    <scope>NUCLEOTIDE SEQUENCE [LARGE SCALE GENOMIC DNA]</scope>
    <source>
        <strain evidence="2 3">AR-3-8</strain>
    </source>
</reference>
<keyword evidence="3" id="KW-1185">Reference proteome</keyword>
<dbReference type="CDD" id="cd03674">
    <property type="entry name" value="NUDIX_Hydrolase"/>
    <property type="match status" value="1"/>
</dbReference>
<dbReference type="Gene3D" id="3.90.79.10">
    <property type="entry name" value="Nucleoside Triphosphate Pyrophosphohydrolase"/>
    <property type="match status" value="1"/>
</dbReference>
<proteinExistence type="predicted"/>
<dbReference type="RefSeq" id="WP_137340706.1">
    <property type="nucleotide sequence ID" value="NZ_BSQH01000003.1"/>
</dbReference>
<accession>A0A4U6D2P7</accession>
<dbReference type="SUPFAM" id="SSF55811">
    <property type="entry name" value="Nudix"/>
    <property type="match status" value="1"/>
</dbReference>
<dbReference type="OrthoDB" id="9787880at2"/>